<name>A0A444LD62_9HYPH</name>
<gene>
    <name evidence="2" type="ORF">EPK99_19110</name>
</gene>
<dbReference type="RefSeq" id="WP_128444672.1">
    <property type="nucleotide sequence ID" value="NZ_SBIP01000004.1"/>
</dbReference>
<dbReference type="InterPro" id="IPR010982">
    <property type="entry name" value="Lambda_DNA-bd_dom_sf"/>
</dbReference>
<evidence type="ECO:0000259" key="1">
    <source>
        <dbReference type="PROSITE" id="PS50943"/>
    </source>
</evidence>
<evidence type="ECO:0000313" key="2">
    <source>
        <dbReference type="EMBL" id="RWX75793.1"/>
    </source>
</evidence>
<dbReference type="AlphaFoldDB" id="A0A444LD62"/>
<dbReference type="GO" id="GO:0003677">
    <property type="term" value="F:DNA binding"/>
    <property type="evidence" value="ECO:0007669"/>
    <property type="project" value="UniProtKB-KW"/>
</dbReference>
<dbReference type="Gene3D" id="1.10.260.40">
    <property type="entry name" value="lambda repressor-like DNA-binding domains"/>
    <property type="match status" value="1"/>
</dbReference>
<feature type="domain" description="HTH cro/C1-type" evidence="1">
    <location>
        <begin position="7"/>
        <end position="61"/>
    </location>
</feature>
<dbReference type="SUPFAM" id="SSF47413">
    <property type="entry name" value="lambda repressor-like DNA-binding domains"/>
    <property type="match status" value="1"/>
</dbReference>
<sequence length="97" mass="10159">MLTAPQLRAARALLGLSIEDIASVSGLSADAIQEAEADQVHGEPEVIERLRTLLESKGVLFLGAGEEDAGAGPGVRLRQTLQDEGIRPQNLNSANDG</sequence>
<dbReference type="EMBL" id="SBIP01000004">
    <property type="protein sequence ID" value="RWX75793.1"/>
    <property type="molecule type" value="Genomic_DNA"/>
</dbReference>
<dbReference type="OrthoDB" id="7206663at2"/>
<dbReference type="InterPro" id="IPR001387">
    <property type="entry name" value="Cro/C1-type_HTH"/>
</dbReference>
<protein>
    <submittedName>
        <fullName evidence="2">DNA-binding protein</fullName>
    </submittedName>
</protein>
<keyword evidence="3" id="KW-1185">Reference proteome</keyword>
<evidence type="ECO:0000313" key="3">
    <source>
        <dbReference type="Proteomes" id="UP000287687"/>
    </source>
</evidence>
<dbReference type="PROSITE" id="PS50943">
    <property type="entry name" value="HTH_CROC1"/>
    <property type="match status" value="1"/>
</dbReference>
<accession>A0A444LD62</accession>
<proteinExistence type="predicted"/>
<comment type="caution">
    <text evidence="2">The sequence shown here is derived from an EMBL/GenBank/DDBJ whole genome shotgun (WGS) entry which is preliminary data.</text>
</comment>
<reference evidence="2 3" key="1">
    <citation type="submission" date="2019-01" db="EMBL/GenBank/DDBJ databases">
        <title>The draft genome of Rhizobium sp. 24NR.</title>
        <authorList>
            <person name="Liu L."/>
            <person name="Liang L."/>
            <person name="Shi S."/>
            <person name="Xu L."/>
            <person name="Wang X."/>
            <person name="Li L."/>
            <person name="Zhang X."/>
        </authorList>
    </citation>
    <scope>NUCLEOTIDE SEQUENCE [LARGE SCALE GENOMIC DNA]</scope>
    <source>
        <strain evidence="2 3">24NR</strain>
    </source>
</reference>
<dbReference type="Proteomes" id="UP000287687">
    <property type="component" value="Unassembled WGS sequence"/>
</dbReference>
<keyword evidence="2" id="KW-0238">DNA-binding</keyword>
<organism evidence="2 3">
    <name type="scientific">Neorhizobium lilium</name>
    <dbReference type="NCBI Taxonomy" id="2503024"/>
    <lineage>
        <taxon>Bacteria</taxon>
        <taxon>Pseudomonadati</taxon>
        <taxon>Pseudomonadota</taxon>
        <taxon>Alphaproteobacteria</taxon>
        <taxon>Hyphomicrobiales</taxon>
        <taxon>Rhizobiaceae</taxon>
        <taxon>Rhizobium/Agrobacterium group</taxon>
        <taxon>Neorhizobium</taxon>
    </lineage>
</organism>